<organism evidence="1 2">
    <name type="scientific">Arachis hypogaea</name>
    <name type="common">Peanut</name>
    <dbReference type="NCBI Taxonomy" id="3818"/>
    <lineage>
        <taxon>Eukaryota</taxon>
        <taxon>Viridiplantae</taxon>
        <taxon>Streptophyta</taxon>
        <taxon>Embryophyta</taxon>
        <taxon>Tracheophyta</taxon>
        <taxon>Spermatophyta</taxon>
        <taxon>Magnoliopsida</taxon>
        <taxon>eudicotyledons</taxon>
        <taxon>Gunneridae</taxon>
        <taxon>Pentapetalae</taxon>
        <taxon>rosids</taxon>
        <taxon>fabids</taxon>
        <taxon>Fabales</taxon>
        <taxon>Fabaceae</taxon>
        <taxon>Papilionoideae</taxon>
        <taxon>50 kb inversion clade</taxon>
        <taxon>dalbergioids sensu lato</taxon>
        <taxon>Dalbergieae</taxon>
        <taxon>Pterocarpus clade</taxon>
        <taxon>Arachis</taxon>
    </lineage>
</organism>
<dbReference type="PANTHER" id="PTHR33103">
    <property type="entry name" value="OS01G0153900 PROTEIN"/>
    <property type="match status" value="1"/>
</dbReference>
<keyword evidence="2" id="KW-1185">Reference proteome</keyword>
<evidence type="ECO:0008006" key="3">
    <source>
        <dbReference type="Google" id="ProtNLM"/>
    </source>
</evidence>
<accession>A0A445EB24</accession>
<reference evidence="1 2" key="1">
    <citation type="submission" date="2019-01" db="EMBL/GenBank/DDBJ databases">
        <title>Sequencing of cultivated peanut Arachis hypogaea provides insights into genome evolution and oil improvement.</title>
        <authorList>
            <person name="Chen X."/>
        </authorList>
    </citation>
    <scope>NUCLEOTIDE SEQUENCE [LARGE SCALE GENOMIC DNA]</scope>
    <source>
        <strain evidence="2">cv. Fuhuasheng</strain>
        <tissue evidence="1">Leaves</tissue>
    </source>
</reference>
<dbReference type="Proteomes" id="UP000289738">
    <property type="component" value="Chromosome A02"/>
</dbReference>
<protein>
    <recommendedName>
        <fullName evidence="3">DUF674 family protein</fullName>
    </recommendedName>
</protein>
<proteinExistence type="predicted"/>
<dbReference type="AlphaFoldDB" id="A0A445EB24"/>
<dbReference type="PANTHER" id="PTHR33103:SF27">
    <property type="entry name" value="OS04G0594700 PROTEIN"/>
    <property type="match status" value="1"/>
</dbReference>
<sequence length="633" mass="70336">MSSQQQQIPLRILIDKPNNKVVAVESTKDFVDTLFSFLCLPLATIIRLLTKRHEQQQQPPPSILGSITNLYHSVENLTPNDVWNTVCKDMLLCPRNPCESLCSKLLFNVDDTKPTPKVLVCNSCNKFTTFPTLDCVCGKRMEHVPGDLDLERKGKNGNNNNTNVNVDAAKTGVFVKENGSLFLVFDDLTVVPSSLVTSMDMMLQLGYSDLTHLEEYTCDIGKDEILNLLKYTISSHEPLTNLILASNSKKKDNPPNPSASAIRVKVASTDTKMEVKIVQSKSQNKVLFAESTEDFVDFMFSLLAIPLGSVIKLLNGNSLIGCVDNLYKSVESLHSSWCTESRFVLLNPGIVPQFGCLNQPLNIPDVEPTYYYGTGIYEKDNHYGRKGVPRSGGVISKSDHDIVSVKRLTALDPRSPNRSKEDGTGFVKRPALYAVDDLRVRPLSADSCLYYLKDLNLPLDDLEVKVISISEAAALSLLGASLTSKQTLTTGLKDFLDVPRQELDLASKYTQTIRKLKIGPDITYAFIIANCHHSVAQIFNSSCYKPIVKSISSYLSNSRSQARLLRFENKVTLQGLCFSSVPETILVQARDPAKVSLEIQNAIAGNQLGYSWKLFEQHMQMEDFLENLSSTNL</sequence>
<name>A0A445EB24_ARAHY</name>
<dbReference type="Pfam" id="PF05056">
    <property type="entry name" value="DUF674"/>
    <property type="match status" value="1"/>
</dbReference>
<evidence type="ECO:0000313" key="1">
    <source>
        <dbReference type="EMBL" id="RYR72692.1"/>
    </source>
</evidence>
<dbReference type="EMBL" id="SDMP01000002">
    <property type="protein sequence ID" value="RYR72692.1"/>
    <property type="molecule type" value="Genomic_DNA"/>
</dbReference>
<comment type="caution">
    <text evidence="1">The sequence shown here is derived from an EMBL/GenBank/DDBJ whole genome shotgun (WGS) entry which is preliminary data.</text>
</comment>
<gene>
    <name evidence="1" type="ORF">Ahy_A02g006920</name>
</gene>
<dbReference type="InterPro" id="IPR007750">
    <property type="entry name" value="DUF674"/>
</dbReference>
<evidence type="ECO:0000313" key="2">
    <source>
        <dbReference type="Proteomes" id="UP000289738"/>
    </source>
</evidence>